<dbReference type="InterPro" id="IPR019253">
    <property type="entry name" value="DUF2244_TM"/>
</dbReference>
<dbReference type="Proteomes" id="UP000239736">
    <property type="component" value="Unassembled WGS sequence"/>
</dbReference>
<dbReference type="RefSeq" id="WP_104070005.1">
    <property type="nucleotide sequence ID" value="NZ_PRDS01000003.1"/>
</dbReference>
<sequence>MPYEWVTGQPERGKPAELHLWPYRSLPRKGFAAFIALTAGLLALPLIAALGTLVFWGLLPFLLAAIWGLWHAISRSYRSGEVIEVLRIDDDRAELIRRDPDGREHRWQANPYWVRVQIYPTGGPVEHYVTLKGQGREVEIGAFLSEDERKALAEELRAAFAAHR</sequence>
<reference evidence="2 3" key="1">
    <citation type="submission" date="2018-01" db="EMBL/GenBank/DDBJ databases">
        <title>Genomic Encyclopedia of Archaeal and Bacterial Type Strains, Phase II (KMG-II): from individual species to whole genera.</title>
        <authorList>
            <person name="Goeker M."/>
        </authorList>
    </citation>
    <scope>NUCLEOTIDE SEQUENCE [LARGE SCALE GENOMIC DNA]</scope>
    <source>
        <strain evidence="2 3">DSM 12048</strain>
    </source>
</reference>
<gene>
    <name evidence="2" type="ORF">LV82_01227</name>
</gene>
<keyword evidence="1" id="KW-0812">Transmembrane</keyword>
<keyword evidence="1" id="KW-0472">Membrane</keyword>
<dbReference type="OrthoDB" id="9808190at2"/>
<feature type="transmembrane region" description="Helical" evidence="1">
    <location>
        <begin position="54"/>
        <end position="73"/>
    </location>
</feature>
<dbReference type="AlphaFoldDB" id="A0A2S5JIW0"/>
<evidence type="ECO:0000256" key="1">
    <source>
        <dbReference type="SAM" id="Phobius"/>
    </source>
</evidence>
<protein>
    <submittedName>
        <fullName evidence="2">Putative membrane protein</fullName>
    </submittedName>
</protein>
<keyword evidence="1" id="KW-1133">Transmembrane helix</keyword>
<organism evidence="2 3">
    <name type="scientific">Albidovulum inexpectatum</name>
    <dbReference type="NCBI Taxonomy" id="196587"/>
    <lineage>
        <taxon>Bacteria</taxon>
        <taxon>Pseudomonadati</taxon>
        <taxon>Pseudomonadota</taxon>
        <taxon>Alphaproteobacteria</taxon>
        <taxon>Rhodobacterales</taxon>
        <taxon>Paracoccaceae</taxon>
        <taxon>Albidovulum</taxon>
    </lineage>
</organism>
<evidence type="ECO:0000313" key="2">
    <source>
        <dbReference type="EMBL" id="PPB81185.1"/>
    </source>
</evidence>
<proteinExistence type="predicted"/>
<comment type="caution">
    <text evidence="2">The sequence shown here is derived from an EMBL/GenBank/DDBJ whole genome shotgun (WGS) entry which is preliminary data.</text>
</comment>
<dbReference type="Pfam" id="PF10003">
    <property type="entry name" value="DUF2244"/>
    <property type="match status" value="1"/>
</dbReference>
<accession>A0A2S5JIW0</accession>
<evidence type="ECO:0000313" key="3">
    <source>
        <dbReference type="Proteomes" id="UP000239736"/>
    </source>
</evidence>
<dbReference type="EMBL" id="PRDS01000003">
    <property type="protein sequence ID" value="PPB81185.1"/>
    <property type="molecule type" value="Genomic_DNA"/>
</dbReference>
<feature type="transmembrane region" description="Helical" evidence="1">
    <location>
        <begin position="30"/>
        <end position="48"/>
    </location>
</feature>
<keyword evidence="3" id="KW-1185">Reference proteome</keyword>
<name>A0A2S5JIW0_9RHOB</name>